<dbReference type="InterPro" id="IPR051806">
    <property type="entry name" value="HAD-like_SPP"/>
</dbReference>
<dbReference type="SUPFAM" id="SSF56784">
    <property type="entry name" value="HAD-like"/>
    <property type="match status" value="1"/>
</dbReference>
<dbReference type="RefSeq" id="WP_248253153.1">
    <property type="nucleotide sequence ID" value="NZ_JAIWJX010000002.1"/>
</dbReference>
<dbReference type="EMBL" id="JAIWJX010000002">
    <property type="protein sequence ID" value="MCK6257729.1"/>
    <property type="molecule type" value="Genomic_DNA"/>
</dbReference>
<evidence type="ECO:0000313" key="2">
    <source>
        <dbReference type="Proteomes" id="UP001139011"/>
    </source>
</evidence>
<reference evidence="1" key="1">
    <citation type="submission" date="2021-09" db="EMBL/GenBank/DDBJ databases">
        <title>Genome analysis of Fictibacillus sp. KIGAM418 isolated from marine sediment.</title>
        <authorList>
            <person name="Seo M.-J."/>
            <person name="Cho E.-S."/>
            <person name="Hwang C.Y."/>
        </authorList>
    </citation>
    <scope>NUCLEOTIDE SEQUENCE</scope>
    <source>
        <strain evidence="1">KIGAM418</strain>
    </source>
</reference>
<dbReference type="Gene3D" id="3.40.50.1000">
    <property type="entry name" value="HAD superfamily/HAD-like"/>
    <property type="match status" value="1"/>
</dbReference>
<keyword evidence="2" id="KW-1185">Reference proteome</keyword>
<dbReference type="SFLD" id="SFLDS00003">
    <property type="entry name" value="Haloacid_Dehalogenase"/>
    <property type="match status" value="1"/>
</dbReference>
<dbReference type="GO" id="GO:0050308">
    <property type="term" value="F:sugar-phosphatase activity"/>
    <property type="evidence" value="ECO:0007669"/>
    <property type="project" value="TreeGrafter"/>
</dbReference>
<dbReference type="Pfam" id="PF13419">
    <property type="entry name" value="HAD_2"/>
    <property type="match status" value="1"/>
</dbReference>
<dbReference type="SFLD" id="SFLDG01135">
    <property type="entry name" value="C1.5.6:_HAD__Beta-PGM__Phospha"/>
    <property type="match status" value="1"/>
</dbReference>
<dbReference type="Gene3D" id="1.10.150.240">
    <property type="entry name" value="Putative phosphatase, domain 2"/>
    <property type="match status" value="1"/>
</dbReference>
<dbReference type="InterPro" id="IPR023198">
    <property type="entry name" value="PGP-like_dom2"/>
</dbReference>
<sequence length="216" mass="24739">MTFKAVCFDMDGVLVNTMKDHVKAWNYAFGEQGHIISEDYFYELEGMPGMQTILHVNNRHLLKLSDTEQEEIYHNKRSHFIQYSTYAFYDETVDAIRALKEAGIPIALATGSRKEFVQEVLEKMRVSFDAVITGDDVEKGKPSPEPYEKVFKQFSYSAEEWIVVENAPLGIQAADDSGAYVLALLTTLPEEKLFRADEILKDHGRLKEYLLRKLMG</sequence>
<organism evidence="1 2">
    <name type="scientific">Fictibacillus marinisediminis</name>
    <dbReference type="NCBI Taxonomy" id="2878389"/>
    <lineage>
        <taxon>Bacteria</taxon>
        <taxon>Bacillati</taxon>
        <taxon>Bacillota</taxon>
        <taxon>Bacilli</taxon>
        <taxon>Bacillales</taxon>
        <taxon>Fictibacillaceae</taxon>
        <taxon>Fictibacillus</taxon>
    </lineage>
</organism>
<dbReference type="NCBIfam" id="TIGR01509">
    <property type="entry name" value="HAD-SF-IA-v3"/>
    <property type="match status" value="1"/>
</dbReference>
<dbReference type="SFLD" id="SFLDG01129">
    <property type="entry name" value="C1.5:_HAD__Beta-PGM__Phosphata"/>
    <property type="match status" value="1"/>
</dbReference>
<dbReference type="CDD" id="cd07505">
    <property type="entry name" value="HAD_BPGM-like"/>
    <property type="match status" value="1"/>
</dbReference>
<proteinExistence type="predicted"/>
<evidence type="ECO:0000313" key="1">
    <source>
        <dbReference type="EMBL" id="MCK6257729.1"/>
    </source>
</evidence>
<dbReference type="PANTHER" id="PTHR43481">
    <property type="entry name" value="FRUCTOSE-1-PHOSPHATE PHOSPHATASE"/>
    <property type="match status" value="1"/>
</dbReference>
<protein>
    <submittedName>
        <fullName evidence="1">HAD family phosphatase</fullName>
    </submittedName>
</protein>
<accession>A0A9X1XHG6</accession>
<comment type="caution">
    <text evidence="1">The sequence shown here is derived from an EMBL/GenBank/DDBJ whole genome shotgun (WGS) entry which is preliminary data.</text>
</comment>
<dbReference type="PANTHER" id="PTHR43481:SF4">
    <property type="entry name" value="GLYCEROL-1-PHOSPHATE PHOSPHOHYDROLASE 1-RELATED"/>
    <property type="match status" value="1"/>
</dbReference>
<gene>
    <name evidence="1" type="ORF">LCY76_14165</name>
</gene>
<dbReference type="InterPro" id="IPR006439">
    <property type="entry name" value="HAD-SF_hydro_IA"/>
</dbReference>
<dbReference type="InterPro" id="IPR023214">
    <property type="entry name" value="HAD_sf"/>
</dbReference>
<dbReference type="Proteomes" id="UP001139011">
    <property type="component" value="Unassembled WGS sequence"/>
</dbReference>
<dbReference type="InterPro" id="IPR041492">
    <property type="entry name" value="HAD_2"/>
</dbReference>
<name>A0A9X1XHG6_9BACL</name>
<dbReference type="AlphaFoldDB" id="A0A9X1XHG6"/>
<dbReference type="InterPro" id="IPR036412">
    <property type="entry name" value="HAD-like_sf"/>
</dbReference>